<proteinExistence type="predicted"/>
<gene>
    <name evidence="1" type="ORF">C7S18_07535</name>
</gene>
<reference evidence="1 2" key="1">
    <citation type="submission" date="2018-03" db="EMBL/GenBank/DDBJ databases">
        <title>Ahniella affigens gen. nov., sp. nov., a gammaproteobacterium isolated from sandy soil near a stream.</title>
        <authorList>
            <person name="Ko Y."/>
            <person name="Kim J.-H."/>
        </authorList>
    </citation>
    <scope>NUCLEOTIDE SEQUENCE [LARGE SCALE GENOMIC DNA]</scope>
    <source>
        <strain evidence="1 2">D13</strain>
    </source>
</reference>
<evidence type="ECO:0000313" key="1">
    <source>
        <dbReference type="EMBL" id="AVP97053.1"/>
    </source>
</evidence>
<dbReference type="OrthoDB" id="9799036at2"/>
<dbReference type="Pfam" id="PF13279">
    <property type="entry name" value="4HBT_2"/>
    <property type="match status" value="1"/>
</dbReference>
<organism evidence="1 2">
    <name type="scientific">Ahniella affigens</name>
    <dbReference type="NCBI Taxonomy" id="2021234"/>
    <lineage>
        <taxon>Bacteria</taxon>
        <taxon>Pseudomonadati</taxon>
        <taxon>Pseudomonadota</taxon>
        <taxon>Gammaproteobacteria</taxon>
        <taxon>Lysobacterales</taxon>
        <taxon>Rhodanobacteraceae</taxon>
        <taxon>Ahniella</taxon>
    </lineage>
</organism>
<dbReference type="SUPFAM" id="SSF54637">
    <property type="entry name" value="Thioesterase/thiol ester dehydrase-isomerase"/>
    <property type="match status" value="1"/>
</dbReference>
<dbReference type="InterPro" id="IPR050563">
    <property type="entry name" value="4-hydroxybenzoyl-CoA_TE"/>
</dbReference>
<dbReference type="RefSeq" id="WP_106890978.1">
    <property type="nucleotide sequence ID" value="NZ_CP027860.1"/>
</dbReference>
<dbReference type="EMBL" id="CP027860">
    <property type="protein sequence ID" value="AVP97053.1"/>
    <property type="molecule type" value="Genomic_DNA"/>
</dbReference>
<dbReference type="CDD" id="cd00586">
    <property type="entry name" value="4HBT"/>
    <property type="match status" value="1"/>
</dbReference>
<dbReference type="KEGG" id="xba:C7S18_07535"/>
<dbReference type="AlphaFoldDB" id="A0A2P1PQD7"/>
<protein>
    <submittedName>
        <fullName evidence="1">Acyl-CoA thioesterase</fullName>
    </submittedName>
</protein>
<dbReference type="InterPro" id="IPR029069">
    <property type="entry name" value="HotDog_dom_sf"/>
</dbReference>
<dbReference type="PANTHER" id="PTHR31793:SF24">
    <property type="entry name" value="LONG-CHAIN ACYL-COA THIOESTERASE FADM"/>
    <property type="match status" value="1"/>
</dbReference>
<name>A0A2P1PQD7_9GAMM</name>
<dbReference type="GO" id="GO:0047617">
    <property type="term" value="F:fatty acyl-CoA hydrolase activity"/>
    <property type="evidence" value="ECO:0007669"/>
    <property type="project" value="TreeGrafter"/>
</dbReference>
<dbReference type="PANTHER" id="PTHR31793">
    <property type="entry name" value="4-HYDROXYBENZOYL-COA THIOESTERASE FAMILY MEMBER"/>
    <property type="match status" value="1"/>
</dbReference>
<sequence>MMRHLITVPLSVRWGDMDAFNHVNNSVYATYLEEVRLRWFATLNGPWVSPDMGPVVASMRIEFRQPIEWPEELVVELACDRVGRSSLSLPFRMVSAKDTNRLYAEGSTVLVWIDRQSGKSVPLPDFVLSACQDG</sequence>
<dbReference type="Gene3D" id="3.10.129.10">
    <property type="entry name" value="Hotdog Thioesterase"/>
    <property type="match status" value="1"/>
</dbReference>
<keyword evidence="2" id="KW-1185">Reference proteome</keyword>
<accession>A0A2P1PQD7</accession>
<evidence type="ECO:0000313" key="2">
    <source>
        <dbReference type="Proteomes" id="UP000241074"/>
    </source>
</evidence>
<dbReference type="Proteomes" id="UP000241074">
    <property type="component" value="Chromosome"/>
</dbReference>
<reference evidence="1 2" key="2">
    <citation type="submission" date="2018-03" db="EMBL/GenBank/DDBJ databases">
        <authorList>
            <person name="Keele B.F."/>
        </authorList>
    </citation>
    <scope>NUCLEOTIDE SEQUENCE [LARGE SCALE GENOMIC DNA]</scope>
    <source>
        <strain evidence="1 2">D13</strain>
    </source>
</reference>